<sequence length="603" mass="64424">MLDYLAADYAGAVKNGEVTSASEYDEMREFARHARDRVAALPPAAATPVLREQADRLIQLIDAKAPASDVARQAHALTDTLLQAYPIPTAPTEAPNLARGAAVYQMQCAVCHGTTGHGDGPAGLQLSPRPIDFTDASRADQRSALSLYEVISQGVAGTPMASYAQTLSTDDRWSLAFYVGTLAYPDAMTNGEQAWRTDQRARGAIASPSELARARVAGLAEVIGTAQARLVVGYLRAHPEAVHEALTGLSLARTRVADSVEAYRKGKSEEARELALSAYLDGVEPVEARLDARDAALRARIETAMGAYRTSLSLPAANDAVPTQAHEVDALLAQAQALLTASAANPMTTFVGALTILVREGLEALLVVVALLAFLRKADRHDATRYVHAGWLLALLAGAATWAVASYAISISGASRELTEGLSSLFAAAVLLAVGLWMHQKSIGGRWQSYLKAKMATALDRRSAWFVFGLTFISVYREVFETILFYTALWNEGQGQWLLAGIVVGAIILGFIAWVLLRTSQRLPLGLFFSISSLVIALLAIVLTGKGVAALQEAGWTAVTVAPVPSIDLLGIYPTWQSLLAQLAVALMLAIGFTYNRWRAKAA</sequence>
<dbReference type="InterPro" id="IPR009056">
    <property type="entry name" value="Cyt_c-like_dom"/>
</dbReference>
<dbReference type="PROSITE" id="PS51007">
    <property type="entry name" value="CYTC"/>
    <property type="match status" value="1"/>
</dbReference>
<accession>A0ABS2JU09</accession>
<evidence type="ECO:0000256" key="10">
    <source>
        <dbReference type="SAM" id="Phobius"/>
    </source>
</evidence>
<comment type="subcellular location">
    <subcellularLocation>
        <location evidence="1">Membrane</location>
        <topology evidence="1">Multi-pass membrane protein</topology>
    </subcellularLocation>
</comment>
<gene>
    <name evidence="12" type="ORF">ISP20_12995</name>
</gene>
<proteinExistence type="inferred from homology"/>
<feature type="domain" description="Cytochrome c" evidence="11">
    <location>
        <begin position="95"/>
        <end position="183"/>
    </location>
</feature>
<dbReference type="InterPro" id="IPR004923">
    <property type="entry name" value="FTR1/Fip1/EfeU"/>
</dbReference>
<keyword evidence="4 10" id="KW-0812">Transmembrane</keyword>
<dbReference type="SUPFAM" id="SSF46626">
    <property type="entry name" value="Cytochrome c"/>
    <property type="match status" value="1"/>
</dbReference>
<dbReference type="Gene3D" id="1.10.760.10">
    <property type="entry name" value="Cytochrome c-like domain"/>
    <property type="match status" value="1"/>
</dbReference>
<evidence type="ECO:0000256" key="1">
    <source>
        <dbReference type="ARBA" id="ARBA00004141"/>
    </source>
</evidence>
<dbReference type="PANTHER" id="PTHR31632:SF2">
    <property type="entry name" value="PLASMA MEMBRANE IRON PERMEASE"/>
    <property type="match status" value="1"/>
</dbReference>
<evidence type="ECO:0000256" key="4">
    <source>
        <dbReference type="ARBA" id="ARBA00022692"/>
    </source>
</evidence>
<evidence type="ECO:0000256" key="7">
    <source>
        <dbReference type="ARBA" id="ARBA00023004"/>
    </source>
</evidence>
<dbReference type="Pfam" id="PF03239">
    <property type="entry name" value="FTR1"/>
    <property type="match status" value="1"/>
</dbReference>
<keyword evidence="6 10" id="KW-1133">Transmembrane helix</keyword>
<evidence type="ECO:0000256" key="2">
    <source>
        <dbReference type="ARBA" id="ARBA00008333"/>
    </source>
</evidence>
<keyword evidence="8 10" id="KW-0472">Membrane</keyword>
<feature type="transmembrane region" description="Helical" evidence="10">
    <location>
        <begin position="386"/>
        <end position="409"/>
    </location>
</feature>
<comment type="similarity">
    <text evidence="2">Belongs to the oxidase-dependent Fe transporter (OFeT) (TC 9.A.10.1) family.</text>
</comment>
<evidence type="ECO:0000259" key="11">
    <source>
        <dbReference type="PROSITE" id="PS51007"/>
    </source>
</evidence>
<dbReference type="InterPro" id="IPR036909">
    <property type="entry name" value="Cyt_c-like_dom_sf"/>
</dbReference>
<keyword evidence="7 9" id="KW-0408">Iron</keyword>
<feature type="transmembrane region" description="Helical" evidence="10">
    <location>
        <begin position="524"/>
        <end position="543"/>
    </location>
</feature>
<dbReference type="Pfam" id="PF13442">
    <property type="entry name" value="Cytochrome_CBB3"/>
    <property type="match status" value="1"/>
</dbReference>
<feature type="transmembrane region" description="Helical" evidence="10">
    <location>
        <begin position="350"/>
        <end position="374"/>
    </location>
</feature>
<feature type="transmembrane region" description="Helical" evidence="10">
    <location>
        <begin position="579"/>
        <end position="598"/>
    </location>
</feature>
<keyword evidence="5 9" id="KW-0479">Metal-binding</keyword>
<evidence type="ECO:0000256" key="5">
    <source>
        <dbReference type="ARBA" id="ARBA00022723"/>
    </source>
</evidence>
<evidence type="ECO:0000256" key="6">
    <source>
        <dbReference type="ARBA" id="ARBA00022989"/>
    </source>
</evidence>
<feature type="transmembrane region" description="Helical" evidence="10">
    <location>
        <begin position="421"/>
        <end position="438"/>
    </location>
</feature>
<comment type="caution">
    <text evidence="12">The sequence shown here is derived from an EMBL/GenBank/DDBJ whole genome shotgun (WGS) entry which is preliminary data.</text>
</comment>
<keyword evidence="3 9" id="KW-0349">Heme</keyword>
<evidence type="ECO:0000313" key="13">
    <source>
        <dbReference type="Proteomes" id="UP001430065"/>
    </source>
</evidence>
<protein>
    <submittedName>
        <fullName evidence="12">Cytochrome c/FTR1 family iron permease</fullName>
    </submittedName>
</protein>
<reference evidence="12 13" key="1">
    <citation type="submission" date="2020-10" db="EMBL/GenBank/DDBJ databases">
        <title>Phylogeny of dyella-like bacteria.</title>
        <authorList>
            <person name="Fu J."/>
        </authorList>
    </citation>
    <scope>NUCLEOTIDE SEQUENCE [LARGE SCALE GENOMIC DNA]</scope>
    <source>
        <strain evidence="12 13">THG-B117</strain>
    </source>
</reference>
<feature type="transmembrane region" description="Helical" evidence="10">
    <location>
        <begin position="497"/>
        <end position="517"/>
    </location>
</feature>
<keyword evidence="13" id="KW-1185">Reference proteome</keyword>
<evidence type="ECO:0000256" key="3">
    <source>
        <dbReference type="ARBA" id="ARBA00022617"/>
    </source>
</evidence>
<dbReference type="EMBL" id="JADIKC010000005">
    <property type="protein sequence ID" value="MBM7122074.1"/>
    <property type="molecule type" value="Genomic_DNA"/>
</dbReference>
<evidence type="ECO:0000313" key="12">
    <source>
        <dbReference type="EMBL" id="MBM7122074.1"/>
    </source>
</evidence>
<evidence type="ECO:0000256" key="9">
    <source>
        <dbReference type="PROSITE-ProRule" id="PRU00433"/>
    </source>
</evidence>
<dbReference type="Proteomes" id="UP001430065">
    <property type="component" value="Unassembled WGS sequence"/>
</dbReference>
<feature type="transmembrane region" description="Helical" evidence="10">
    <location>
        <begin position="459"/>
        <end position="477"/>
    </location>
</feature>
<name>A0ABS2JU09_9GAMM</name>
<organism evidence="12 13">
    <name type="scientific">Dyella kyungheensis</name>
    <dbReference type="NCBI Taxonomy" id="1242174"/>
    <lineage>
        <taxon>Bacteria</taxon>
        <taxon>Pseudomonadati</taxon>
        <taxon>Pseudomonadota</taxon>
        <taxon>Gammaproteobacteria</taxon>
        <taxon>Lysobacterales</taxon>
        <taxon>Rhodanobacteraceae</taxon>
        <taxon>Dyella</taxon>
    </lineage>
</organism>
<dbReference type="PANTHER" id="PTHR31632">
    <property type="entry name" value="IRON TRANSPORTER FTH1"/>
    <property type="match status" value="1"/>
</dbReference>
<evidence type="ECO:0000256" key="8">
    <source>
        <dbReference type="ARBA" id="ARBA00023136"/>
    </source>
</evidence>